<accession>A0A937X6W0</accession>
<name>A0A937X6W0_UNCEI</name>
<evidence type="ECO:0000313" key="2">
    <source>
        <dbReference type="Proteomes" id="UP000748308"/>
    </source>
</evidence>
<dbReference type="EMBL" id="VGIY01000060">
    <property type="protein sequence ID" value="MBM3316958.1"/>
    <property type="molecule type" value="Genomic_DNA"/>
</dbReference>
<protein>
    <submittedName>
        <fullName evidence="1">Flagellar protein FliS</fullName>
    </submittedName>
</protein>
<keyword evidence="1" id="KW-0966">Cell projection</keyword>
<gene>
    <name evidence="1" type="ORF">FJY75_03805</name>
</gene>
<dbReference type="Gene3D" id="1.20.120.340">
    <property type="entry name" value="Flagellar protein FliS"/>
    <property type="match status" value="1"/>
</dbReference>
<keyword evidence="1" id="KW-0282">Flagellum</keyword>
<organism evidence="1 2">
    <name type="scientific">Eiseniibacteriota bacterium</name>
    <dbReference type="NCBI Taxonomy" id="2212470"/>
    <lineage>
        <taxon>Bacteria</taxon>
        <taxon>Candidatus Eiseniibacteriota</taxon>
    </lineage>
</organism>
<proteinExistence type="predicted"/>
<reference evidence="1" key="1">
    <citation type="submission" date="2019-03" db="EMBL/GenBank/DDBJ databases">
        <title>Lake Tanganyika Metagenome-Assembled Genomes (MAGs).</title>
        <authorList>
            <person name="Tran P."/>
        </authorList>
    </citation>
    <scope>NUCLEOTIDE SEQUENCE</scope>
    <source>
        <strain evidence="1">M_DeepCast_400m_m2_100</strain>
    </source>
</reference>
<dbReference type="SUPFAM" id="SSF101116">
    <property type="entry name" value="Flagellar export chaperone FliS"/>
    <property type="match status" value="1"/>
</dbReference>
<comment type="caution">
    <text evidence="1">The sequence shown here is derived from an EMBL/GenBank/DDBJ whole genome shotgun (WGS) entry which is preliminary data.</text>
</comment>
<dbReference type="Proteomes" id="UP000748308">
    <property type="component" value="Unassembled WGS sequence"/>
</dbReference>
<dbReference type="AlphaFoldDB" id="A0A937X6W0"/>
<sequence length="115" mass="12528">MPRMHPPGSPLRAYRRQQVEAASPGRLVLIALEQAVAACRRGLRGRAQRIVEELIRALDFDYPEAAGGMLALYDWVLRLLREGRIAEAGALLEELRATWAQALPAQEAPGGTTGG</sequence>
<dbReference type="InterPro" id="IPR036584">
    <property type="entry name" value="FliS_sf"/>
</dbReference>
<keyword evidence="1" id="KW-0969">Cilium</keyword>
<dbReference type="InterPro" id="IPR003713">
    <property type="entry name" value="FliS"/>
</dbReference>
<dbReference type="Pfam" id="PF02561">
    <property type="entry name" value="FliS"/>
    <property type="match status" value="1"/>
</dbReference>
<evidence type="ECO:0000313" key="1">
    <source>
        <dbReference type="EMBL" id="MBM3316958.1"/>
    </source>
</evidence>
<dbReference type="GO" id="GO:0044780">
    <property type="term" value="P:bacterial-type flagellum assembly"/>
    <property type="evidence" value="ECO:0007669"/>
    <property type="project" value="InterPro"/>
</dbReference>